<sequence length="214" mass="22172">MTEQEGVIKYRLDYRAAPAAAVPGFAELNAWRSVLFRLGLIGQDPARYGGLGYGNLSLLLDGGGFCVTGTQTGHLPHLAKEQYVRVLRADPAGNYLQAEGPVPPSSEALTHAAVYGASPTARCVAHGHSPEIWRLAERLGLPTVAAGIAYGTPAMAEAVSALVAADPAQGVIAMLGHEDGLLAYGATPELACWPLACCLARALAFDSPPPTGEG</sequence>
<name>A0A8D4VS60_9GAMM</name>
<dbReference type="KEGG" id="moz:MoryE10_33630"/>
<dbReference type="Proteomes" id="UP000824988">
    <property type="component" value="Chromosome"/>
</dbReference>
<gene>
    <name evidence="2" type="ORF">MoryE10_33630</name>
</gene>
<dbReference type="SMART" id="SM01007">
    <property type="entry name" value="Aldolase_II"/>
    <property type="match status" value="1"/>
</dbReference>
<dbReference type="InterPro" id="IPR001303">
    <property type="entry name" value="Aldolase_II/adducin_N"/>
</dbReference>
<feature type="domain" description="Class II aldolase/adducin N-terminal" evidence="1">
    <location>
        <begin position="33"/>
        <end position="207"/>
    </location>
</feature>
<accession>A0A8D4VS60</accession>
<evidence type="ECO:0000259" key="1">
    <source>
        <dbReference type="SMART" id="SM01007"/>
    </source>
</evidence>
<reference evidence="2" key="1">
    <citation type="submission" date="2019-06" db="EMBL/GenBank/DDBJ databases">
        <title>Complete genome sequence of Methylogaea oryzae strain JCM16910.</title>
        <authorList>
            <person name="Asakawa S."/>
        </authorList>
    </citation>
    <scope>NUCLEOTIDE SEQUENCE</scope>
    <source>
        <strain evidence="2">E10</strain>
    </source>
</reference>
<evidence type="ECO:0000313" key="2">
    <source>
        <dbReference type="EMBL" id="BBL72757.1"/>
    </source>
</evidence>
<dbReference type="RefSeq" id="WP_221047747.1">
    <property type="nucleotide sequence ID" value="NZ_AP019782.1"/>
</dbReference>
<protein>
    <recommendedName>
        <fullName evidence="1">Class II aldolase/adducin N-terminal domain-containing protein</fullName>
    </recommendedName>
</protein>
<dbReference type="AlphaFoldDB" id="A0A8D4VS60"/>
<evidence type="ECO:0000313" key="3">
    <source>
        <dbReference type="Proteomes" id="UP000824988"/>
    </source>
</evidence>
<keyword evidence="3" id="KW-1185">Reference proteome</keyword>
<organism evidence="2 3">
    <name type="scientific">Methylogaea oryzae</name>
    <dbReference type="NCBI Taxonomy" id="1295382"/>
    <lineage>
        <taxon>Bacteria</taxon>
        <taxon>Pseudomonadati</taxon>
        <taxon>Pseudomonadota</taxon>
        <taxon>Gammaproteobacteria</taxon>
        <taxon>Methylococcales</taxon>
        <taxon>Methylococcaceae</taxon>
        <taxon>Methylogaea</taxon>
    </lineage>
</organism>
<dbReference type="EMBL" id="AP019782">
    <property type="protein sequence ID" value="BBL72757.1"/>
    <property type="molecule type" value="Genomic_DNA"/>
</dbReference>
<dbReference type="Pfam" id="PF00596">
    <property type="entry name" value="Aldolase_II"/>
    <property type="match status" value="1"/>
</dbReference>
<proteinExistence type="predicted"/>